<comment type="caution">
    <text evidence="2">The sequence shown here is derived from an EMBL/GenBank/DDBJ whole genome shotgun (WGS) entry which is preliminary data.</text>
</comment>
<evidence type="ECO:0000313" key="3">
    <source>
        <dbReference type="Proteomes" id="UP000594638"/>
    </source>
</evidence>
<gene>
    <name evidence="2" type="ORF">OLEA9_A038525</name>
</gene>
<evidence type="ECO:0000313" key="2">
    <source>
        <dbReference type="EMBL" id="CAA3010012.1"/>
    </source>
</evidence>
<evidence type="ECO:0000256" key="1">
    <source>
        <dbReference type="SAM" id="Phobius"/>
    </source>
</evidence>
<keyword evidence="1" id="KW-0812">Transmembrane</keyword>
<dbReference type="AlphaFoldDB" id="A0A8S0TVN6"/>
<proteinExistence type="predicted"/>
<dbReference type="Gramene" id="OE9A038525T1">
    <property type="protein sequence ID" value="OE9A038525C1"/>
    <property type="gene ID" value="OE9A038525"/>
</dbReference>
<sequence length="133" mass="15628">MAVNKLKHSSSISNLAFTEGAGGVSGFGEGGWQKMGVLIDLYTRQMRTCSLPIEAKKELRKRKELQSMRWIEAKRKRFEKLKNGRVLKKKKLTWRKILVEMMMMMMIVKLMLFEMVTRCHHLKDQLDHMEVDL</sequence>
<feature type="transmembrane region" description="Helical" evidence="1">
    <location>
        <begin position="97"/>
        <end position="116"/>
    </location>
</feature>
<accession>A0A8S0TVN6</accession>
<dbReference type="EMBL" id="CACTIH010007331">
    <property type="protein sequence ID" value="CAA3010012.1"/>
    <property type="molecule type" value="Genomic_DNA"/>
</dbReference>
<protein>
    <submittedName>
        <fullName evidence="2">Ninja-family AFP3-like</fullName>
    </submittedName>
</protein>
<keyword evidence="1" id="KW-0472">Membrane</keyword>
<name>A0A8S0TVN6_OLEEU</name>
<keyword evidence="1" id="KW-1133">Transmembrane helix</keyword>
<dbReference type="InterPro" id="IPR032310">
    <property type="entry name" value="NLS_NINJA_AFP-like"/>
</dbReference>
<reference evidence="2 3" key="1">
    <citation type="submission" date="2019-12" db="EMBL/GenBank/DDBJ databases">
        <authorList>
            <person name="Alioto T."/>
            <person name="Alioto T."/>
            <person name="Gomez Garrido J."/>
        </authorList>
    </citation>
    <scope>NUCLEOTIDE SEQUENCE [LARGE SCALE GENOMIC DNA]</scope>
</reference>
<keyword evidence="3" id="KW-1185">Reference proteome</keyword>
<dbReference type="Proteomes" id="UP000594638">
    <property type="component" value="Unassembled WGS sequence"/>
</dbReference>
<organism evidence="2 3">
    <name type="scientific">Olea europaea subsp. europaea</name>
    <dbReference type="NCBI Taxonomy" id="158383"/>
    <lineage>
        <taxon>Eukaryota</taxon>
        <taxon>Viridiplantae</taxon>
        <taxon>Streptophyta</taxon>
        <taxon>Embryophyta</taxon>
        <taxon>Tracheophyta</taxon>
        <taxon>Spermatophyta</taxon>
        <taxon>Magnoliopsida</taxon>
        <taxon>eudicotyledons</taxon>
        <taxon>Gunneridae</taxon>
        <taxon>Pentapetalae</taxon>
        <taxon>asterids</taxon>
        <taxon>lamiids</taxon>
        <taxon>Lamiales</taxon>
        <taxon>Oleaceae</taxon>
        <taxon>Oleeae</taxon>
        <taxon>Olea</taxon>
    </lineage>
</organism>
<dbReference type="Pfam" id="PF16136">
    <property type="entry name" value="NLS_NINJA_AFP"/>
    <property type="match status" value="1"/>
</dbReference>